<dbReference type="PROSITE" id="PS50041">
    <property type="entry name" value="C_TYPE_LECTIN_2"/>
    <property type="match status" value="1"/>
</dbReference>
<dbReference type="InterPro" id="IPR001304">
    <property type="entry name" value="C-type_lectin-like"/>
</dbReference>
<dbReference type="InterPro" id="IPR050111">
    <property type="entry name" value="C-type_lectin/snaclec_domain"/>
</dbReference>
<name>A0AAN9ACG7_HALRR</name>
<dbReference type="SUPFAM" id="SSF56436">
    <property type="entry name" value="C-type lectin-like"/>
    <property type="match status" value="1"/>
</dbReference>
<sequence>PRSLWIGGLDQGGGRWIWVDGRPVSAEDWAKRKPANRKRSENCLNMRRDWHPVLNDLNCRKRQAFICQYPI</sequence>
<dbReference type="PROSITE" id="PS00615">
    <property type="entry name" value="C_TYPE_LECTIN_1"/>
    <property type="match status" value="1"/>
</dbReference>
<keyword evidence="4" id="KW-1185">Reference proteome</keyword>
<dbReference type="EMBL" id="JAXCGZ010003905">
    <property type="protein sequence ID" value="KAK7082719.1"/>
    <property type="molecule type" value="Genomic_DNA"/>
</dbReference>
<feature type="non-terminal residue" evidence="3">
    <location>
        <position position="1"/>
    </location>
</feature>
<dbReference type="Gene3D" id="3.10.100.10">
    <property type="entry name" value="Mannose-Binding Protein A, subunit A"/>
    <property type="match status" value="1"/>
</dbReference>
<evidence type="ECO:0000259" key="2">
    <source>
        <dbReference type="PROSITE" id="PS50041"/>
    </source>
</evidence>
<dbReference type="Pfam" id="PF00059">
    <property type="entry name" value="Lectin_C"/>
    <property type="match status" value="1"/>
</dbReference>
<feature type="domain" description="C-type lectin" evidence="2">
    <location>
        <begin position="1"/>
        <end position="68"/>
    </location>
</feature>
<dbReference type="AlphaFoldDB" id="A0AAN9ACG7"/>
<comment type="caution">
    <text evidence="3">The sequence shown here is derived from an EMBL/GenBank/DDBJ whole genome shotgun (WGS) entry which is preliminary data.</text>
</comment>
<dbReference type="InterPro" id="IPR016186">
    <property type="entry name" value="C-type_lectin-like/link_sf"/>
</dbReference>
<dbReference type="PANTHER" id="PTHR22803">
    <property type="entry name" value="MANNOSE, PHOSPHOLIPASE, LECTIN RECEPTOR RELATED"/>
    <property type="match status" value="1"/>
</dbReference>
<accession>A0AAN9ACG7</accession>
<reference evidence="3 4" key="1">
    <citation type="submission" date="2023-11" db="EMBL/GenBank/DDBJ databases">
        <title>Halocaridina rubra genome assembly.</title>
        <authorList>
            <person name="Smith C."/>
        </authorList>
    </citation>
    <scope>NUCLEOTIDE SEQUENCE [LARGE SCALE GENOMIC DNA]</scope>
    <source>
        <strain evidence="3">EP-1</strain>
        <tissue evidence="3">Whole</tissue>
    </source>
</reference>
<gene>
    <name evidence="3" type="ORF">SK128_026806</name>
</gene>
<proteinExistence type="predicted"/>
<dbReference type="Proteomes" id="UP001381693">
    <property type="component" value="Unassembled WGS sequence"/>
</dbReference>
<dbReference type="InterPro" id="IPR016187">
    <property type="entry name" value="CTDL_fold"/>
</dbReference>
<evidence type="ECO:0000256" key="1">
    <source>
        <dbReference type="ARBA" id="ARBA00023157"/>
    </source>
</evidence>
<dbReference type="CDD" id="cd00037">
    <property type="entry name" value="CLECT"/>
    <property type="match status" value="1"/>
</dbReference>
<evidence type="ECO:0000313" key="4">
    <source>
        <dbReference type="Proteomes" id="UP001381693"/>
    </source>
</evidence>
<organism evidence="3 4">
    <name type="scientific">Halocaridina rubra</name>
    <name type="common">Hawaiian red shrimp</name>
    <dbReference type="NCBI Taxonomy" id="373956"/>
    <lineage>
        <taxon>Eukaryota</taxon>
        <taxon>Metazoa</taxon>
        <taxon>Ecdysozoa</taxon>
        <taxon>Arthropoda</taxon>
        <taxon>Crustacea</taxon>
        <taxon>Multicrustacea</taxon>
        <taxon>Malacostraca</taxon>
        <taxon>Eumalacostraca</taxon>
        <taxon>Eucarida</taxon>
        <taxon>Decapoda</taxon>
        <taxon>Pleocyemata</taxon>
        <taxon>Caridea</taxon>
        <taxon>Atyoidea</taxon>
        <taxon>Atyidae</taxon>
        <taxon>Halocaridina</taxon>
    </lineage>
</organism>
<protein>
    <recommendedName>
        <fullName evidence="2">C-type lectin domain-containing protein</fullName>
    </recommendedName>
</protein>
<evidence type="ECO:0000313" key="3">
    <source>
        <dbReference type="EMBL" id="KAK7082719.1"/>
    </source>
</evidence>
<dbReference type="InterPro" id="IPR018378">
    <property type="entry name" value="C-type_lectin_CS"/>
</dbReference>
<keyword evidence="1" id="KW-1015">Disulfide bond</keyword>